<keyword evidence="1" id="KW-0812">Transmembrane</keyword>
<dbReference type="Proteomes" id="UP000663864">
    <property type="component" value="Unassembled WGS sequence"/>
</dbReference>
<keyword evidence="1" id="KW-0472">Membrane</keyword>
<dbReference type="EMBL" id="CAJOBD010000008">
    <property type="protein sequence ID" value="CAF3529816.1"/>
    <property type="molecule type" value="Genomic_DNA"/>
</dbReference>
<comment type="caution">
    <text evidence="2">The sequence shown here is derived from an EMBL/GenBank/DDBJ whole genome shotgun (WGS) entry which is preliminary data.</text>
</comment>
<dbReference type="Proteomes" id="UP000663836">
    <property type="component" value="Unassembled WGS sequence"/>
</dbReference>
<keyword evidence="1" id="KW-1133">Transmembrane helix</keyword>
<gene>
    <name evidence="3" type="ORF">JBS370_LOCUS309</name>
    <name evidence="2" type="ORF">ZHD862_LOCUS422</name>
</gene>
<accession>A0A813Q6Q2</accession>
<evidence type="ECO:0000256" key="1">
    <source>
        <dbReference type="SAM" id="Phobius"/>
    </source>
</evidence>
<reference evidence="2" key="1">
    <citation type="submission" date="2021-02" db="EMBL/GenBank/DDBJ databases">
        <authorList>
            <person name="Nowell W R."/>
        </authorList>
    </citation>
    <scope>NUCLEOTIDE SEQUENCE</scope>
</reference>
<name>A0A813Q6Q2_9BILA</name>
<evidence type="ECO:0000313" key="3">
    <source>
        <dbReference type="EMBL" id="CAF3529816.1"/>
    </source>
</evidence>
<evidence type="ECO:0000313" key="4">
    <source>
        <dbReference type="Proteomes" id="UP000663864"/>
    </source>
</evidence>
<evidence type="ECO:0000313" key="2">
    <source>
        <dbReference type="EMBL" id="CAF0762752.1"/>
    </source>
</evidence>
<organism evidence="2 4">
    <name type="scientific">Rotaria sordida</name>
    <dbReference type="NCBI Taxonomy" id="392033"/>
    <lineage>
        <taxon>Eukaryota</taxon>
        <taxon>Metazoa</taxon>
        <taxon>Spiralia</taxon>
        <taxon>Gnathifera</taxon>
        <taxon>Rotifera</taxon>
        <taxon>Eurotatoria</taxon>
        <taxon>Bdelloidea</taxon>
        <taxon>Philodinida</taxon>
        <taxon>Philodinidae</taxon>
        <taxon>Rotaria</taxon>
    </lineage>
</organism>
<protein>
    <submittedName>
        <fullName evidence="2">Uncharacterized protein</fullName>
    </submittedName>
</protein>
<dbReference type="AlphaFoldDB" id="A0A813Q6Q2"/>
<sequence length="93" mass="10732">MFVQLLFFIDSILILIKVNDGYVRTYADVHYGRIRGRNQATNLDPAIVFLILFGCLVGGFFIVCIFGTLILGFFDNGFRYSQRLFLRRNILSN</sequence>
<dbReference type="EMBL" id="CAJNOT010000006">
    <property type="protein sequence ID" value="CAF0762752.1"/>
    <property type="molecule type" value="Genomic_DNA"/>
</dbReference>
<proteinExistence type="predicted"/>
<feature type="transmembrane region" description="Helical" evidence="1">
    <location>
        <begin position="46"/>
        <end position="74"/>
    </location>
</feature>